<keyword evidence="12" id="KW-1185">Reference proteome</keyword>
<dbReference type="Proteomes" id="UP000245884">
    <property type="component" value="Unassembled WGS sequence"/>
</dbReference>
<keyword evidence="8 9" id="KW-0472">Membrane</keyword>
<protein>
    <submittedName>
        <fullName evidence="11">Putative YMC1-protein of the mitochondrial carrier family</fullName>
    </submittedName>
</protein>
<dbReference type="SUPFAM" id="SSF103506">
    <property type="entry name" value="Mitochondrial carrier"/>
    <property type="match status" value="1"/>
</dbReference>
<name>A0A316UQZ0_9BASI</name>
<dbReference type="GeneID" id="37029407"/>
<feature type="repeat" description="Solcar" evidence="9">
    <location>
        <begin position="14"/>
        <end position="96"/>
    </location>
</feature>
<evidence type="ECO:0000256" key="2">
    <source>
        <dbReference type="ARBA" id="ARBA00006375"/>
    </source>
</evidence>
<dbReference type="GO" id="GO:1990575">
    <property type="term" value="P:mitochondrial L-ornithine transmembrane transport"/>
    <property type="evidence" value="ECO:0007669"/>
    <property type="project" value="TreeGrafter"/>
</dbReference>
<dbReference type="PROSITE" id="PS50920">
    <property type="entry name" value="SOLCAR"/>
    <property type="match status" value="3"/>
</dbReference>
<dbReference type="GO" id="GO:0000064">
    <property type="term" value="F:L-ornithine transmembrane transporter activity"/>
    <property type="evidence" value="ECO:0007669"/>
    <property type="project" value="TreeGrafter"/>
</dbReference>
<dbReference type="GO" id="GO:0031966">
    <property type="term" value="C:mitochondrial membrane"/>
    <property type="evidence" value="ECO:0007669"/>
    <property type="project" value="UniProtKB-SubCell"/>
</dbReference>
<proteinExistence type="inferred from homology"/>
<dbReference type="OrthoDB" id="409586at2759"/>
<keyword evidence="5" id="KW-0677">Repeat</keyword>
<evidence type="ECO:0000256" key="6">
    <source>
        <dbReference type="ARBA" id="ARBA00022989"/>
    </source>
</evidence>
<dbReference type="PANTHER" id="PTHR45624:SF12">
    <property type="entry name" value="MITOCHONDRIAL ORNITHINE TRANSPORTER 1"/>
    <property type="match status" value="1"/>
</dbReference>
<sequence>MGDNNSGFGLSRTAKDLLSGTTGGIAQVLVGQPLDRIKVNLQTAPQGTYTGMVDCASKLVKRDGVRGLYAGTLMPLLGVGACVSVQFSVVEAVKRSFASSNAKRAGATSSEALSGVGAKAYPLSSAQLYSAGVAAGLANSFLAAPIEHIRIRLQLQTDGAFRGPVGCAKAIVSSNGVPGLFRGLVPTLVREGHGMGMYFLIYEAVVGYKLRKDNLSRAELPSLWAMLGGATSGPLLWLAVYPVDVLKTVWTTQPLDPAQRKYSSLAACAKSIYAQGGWRGFFRGLGPTLTRAPISNAATFVAYEWAARNLEGYVRE</sequence>
<evidence type="ECO:0000256" key="9">
    <source>
        <dbReference type="PROSITE-ProRule" id="PRU00282"/>
    </source>
</evidence>
<evidence type="ECO:0000256" key="10">
    <source>
        <dbReference type="RuleBase" id="RU000488"/>
    </source>
</evidence>
<dbReference type="Gene3D" id="1.50.40.10">
    <property type="entry name" value="Mitochondrial carrier domain"/>
    <property type="match status" value="2"/>
</dbReference>
<keyword evidence="3 10" id="KW-0813">Transport</keyword>
<dbReference type="InterPro" id="IPR050567">
    <property type="entry name" value="Mitochondrial_Carrier"/>
</dbReference>
<evidence type="ECO:0000256" key="7">
    <source>
        <dbReference type="ARBA" id="ARBA00023128"/>
    </source>
</evidence>
<keyword evidence="4 9" id="KW-0812">Transmembrane</keyword>
<dbReference type="RefSeq" id="XP_025360157.1">
    <property type="nucleotide sequence ID" value="XM_025507584.1"/>
</dbReference>
<evidence type="ECO:0000256" key="3">
    <source>
        <dbReference type="ARBA" id="ARBA00022448"/>
    </source>
</evidence>
<evidence type="ECO:0000256" key="1">
    <source>
        <dbReference type="ARBA" id="ARBA00004225"/>
    </source>
</evidence>
<evidence type="ECO:0000256" key="5">
    <source>
        <dbReference type="ARBA" id="ARBA00022737"/>
    </source>
</evidence>
<dbReference type="Pfam" id="PF00153">
    <property type="entry name" value="Mito_carr"/>
    <property type="match status" value="3"/>
</dbReference>
<dbReference type="AlphaFoldDB" id="A0A316UQZ0"/>
<dbReference type="EMBL" id="KZ819675">
    <property type="protein sequence ID" value="PWN25545.1"/>
    <property type="molecule type" value="Genomic_DNA"/>
</dbReference>
<dbReference type="InterPro" id="IPR023395">
    <property type="entry name" value="MCP_dom_sf"/>
</dbReference>
<gene>
    <name evidence="11" type="ORF">BDZ90DRAFT_246988</name>
</gene>
<dbReference type="InterPro" id="IPR018108">
    <property type="entry name" value="MCP_transmembrane"/>
</dbReference>
<keyword evidence="7" id="KW-0496">Mitochondrion</keyword>
<evidence type="ECO:0000313" key="11">
    <source>
        <dbReference type="EMBL" id="PWN25545.1"/>
    </source>
</evidence>
<reference evidence="11 12" key="1">
    <citation type="journal article" date="2018" name="Mol. Biol. Evol.">
        <title>Broad Genomic Sampling Reveals a Smut Pathogenic Ancestry of the Fungal Clade Ustilaginomycotina.</title>
        <authorList>
            <person name="Kijpornyongpan T."/>
            <person name="Mondo S.J."/>
            <person name="Barry K."/>
            <person name="Sandor L."/>
            <person name="Lee J."/>
            <person name="Lipzen A."/>
            <person name="Pangilinan J."/>
            <person name="LaButti K."/>
            <person name="Hainaut M."/>
            <person name="Henrissat B."/>
            <person name="Grigoriev I.V."/>
            <person name="Spatafora J.W."/>
            <person name="Aime M.C."/>
        </authorList>
    </citation>
    <scope>NUCLEOTIDE SEQUENCE [LARGE SCALE GENOMIC DNA]</scope>
    <source>
        <strain evidence="11 12">MCA 5214</strain>
    </source>
</reference>
<evidence type="ECO:0000256" key="8">
    <source>
        <dbReference type="ARBA" id="ARBA00023136"/>
    </source>
</evidence>
<evidence type="ECO:0000256" key="4">
    <source>
        <dbReference type="ARBA" id="ARBA00022692"/>
    </source>
</evidence>
<comment type="similarity">
    <text evidence="2 10">Belongs to the mitochondrial carrier (TC 2.A.29) family.</text>
</comment>
<keyword evidence="6" id="KW-1133">Transmembrane helix</keyword>
<feature type="repeat" description="Solcar" evidence="9">
    <location>
        <begin position="123"/>
        <end position="208"/>
    </location>
</feature>
<comment type="subcellular location">
    <subcellularLocation>
        <location evidence="1">Mitochondrion membrane</location>
        <topology evidence="1">Multi-pass membrane protein</topology>
    </subcellularLocation>
</comment>
<organism evidence="11 12">
    <name type="scientific">Jaminaea rosea</name>
    <dbReference type="NCBI Taxonomy" id="1569628"/>
    <lineage>
        <taxon>Eukaryota</taxon>
        <taxon>Fungi</taxon>
        <taxon>Dikarya</taxon>
        <taxon>Basidiomycota</taxon>
        <taxon>Ustilaginomycotina</taxon>
        <taxon>Exobasidiomycetes</taxon>
        <taxon>Microstromatales</taxon>
        <taxon>Microstromatales incertae sedis</taxon>
        <taxon>Jaminaea</taxon>
    </lineage>
</organism>
<accession>A0A316UQZ0</accession>
<dbReference type="STRING" id="1569628.A0A316UQZ0"/>
<feature type="repeat" description="Solcar" evidence="9">
    <location>
        <begin position="220"/>
        <end position="309"/>
    </location>
</feature>
<evidence type="ECO:0000313" key="12">
    <source>
        <dbReference type="Proteomes" id="UP000245884"/>
    </source>
</evidence>
<dbReference type="PANTHER" id="PTHR45624">
    <property type="entry name" value="MITOCHONDRIAL BASIC AMINO ACIDS TRANSPORTER-RELATED"/>
    <property type="match status" value="1"/>
</dbReference>